<reference evidence="3 4" key="1">
    <citation type="submission" date="2024-10" db="EMBL/GenBank/DDBJ databases">
        <authorList>
            <person name="Kim D."/>
        </authorList>
    </citation>
    <scope>NUCLEOTIDE SEQUENCE [LARGE SCALE GENOMIC DNA]</scope>
    <source>
        <strain evidence="3">Taebaek</strain>
    </source>
</reference>
<sequence length="184" mass="21039">MDWKPTECSLCDDFLKCMRPRGYEKPIICLHPDIENLTDYLRKAPTTAADPPSPQLPATTTNALATPETPSLICPSTTLLSILLWFCTAMVFVLFVAQLVFYFFQARRAIAQHKFRKRLKRGQQLRMQTVRRHQQSQQVPPPLVVPPMRSGTNTADDNISEKTLRADQPIYDVPFTPEEEDDSF</sequence>
<dbReference type="Proteomes" id="UP001620645">
    <property type="component" value="Unassembled WGS sequence"/>
</dbReference>
<keyword evidence="2" id="KW-0812">Transmembrane</keyword>
<proteinExistence type="predicted"/>
<protein>
    <submittedName>
        <fullName evidence="3">Uncharacterized protein</fullName>
    </submittedName>
</protein>
<comment type="caution">
    <text evidence="3">The sequence shown here is derived from an EMBL/GenBank/DDBJ whole genome shotgun (WGS) entry which is preliminary data.</text>
</comment>
<evidence type="ECO:0000256" key="1">
    <source>
        <dbReference type="SAM" id="MobiDB-lite"/>
    </source>
</evidence>
<evidence type="ECO:0000313" key="3">
    <source>
        <dbReference type="EMBL" id="KAL3100437.1"/>
    </source>
</evidence>
<feature type="region of interest" description="Disordered" evidence="1">
    <location>
        <begin position="129"/>
        <end position="161"/>
    </location>
</feature>
<name>A0ABD2KC83_HETSC</name>
<evidence type="ECO:0000256" key="2">
    <source>
        <dbReference type="SAM" id="Phobius"/>
    </source>
</evidence>
<accession>A0ABD2KC83</accession>
<gene>
    <name evidence="3" type="ORF">niasHS_001740</name>
</gene>
<keyword evidence="2" id="KW-0472">Membrane</keyword>
<keyword evidence="4" id="KW-1185">Reference proteome</keyword>
<feature type="transmembrane region" description="Helical" evidence="2">
    <location>
        <begin position="82"/>
        <end position="104"/>
    </location>
</feature>
<organism evidence="3 4">
    <name type="scientific">Heterodera schachtii</name>
    <name type="common">Sugarbeet cyst nematode worm</name>
    <name type="synonym">Tylenchus schachtii</name>
    <dbReference type="NCBI Taxonomy" id="97005"/>
    <lineage>
        <taxon>Eukaryota</taxon>
        <taxon>Metazoa</taxon>
        <taxon>Ecdysozoa</taxon>
        <taxon>Nematoda</taxon>
        <taxon>Chromadorea</taxon>
        <taxon>Rhabditida</taxon>
        <taxon>Tylenchina</taxon>
        <taxon>Tylenchomorpha</taxon>
        <taxon>Tylenchoidea</taxon>
        <taxon>Heteroderidae</taxon>
        <taxon>Heteroderinae</taxon>
        <taxon>Heterodera</taxon>
    </lineage>
</organism>
<dbReference type="EMBL" id="JBICCN010000031">
    <property type="protein sequence ID" value="KAL3100437.1"/>
    <property type="molecule type" value="Genomic_DNA"/>
</dbReference>
<evidence type="ECO:0000313" key="4">
    <source>
        <dbReference type="Proteomes" id="UP001620645"/>
    </source>
</evidence>
<keyword evidence="2" id="KW-1133">Transmembrane helix</keyword>
<dbReference type="AlphaFoldDB" id="A0ABD2KC83"/>